<sequence length="115" mass="12444">MGRPPILPADKKLGLLVRVMSGQLTAAEAAREVGVSEQSVSNWRRQFIEGARNGLAGESGKDSEEASRIAELTQENAMLKATIGELYMELRKSGRGTPGRVPQPCGKTRPARRVN</sequence>
<dbReference type="RefSeq" id="WP_102926629.1">
    <property type="nucleotide sequence ID" value="NZ_CP070326.1"/>
</dbReference>
<dbReference type="EMBL" id="LJSN01000005">
    <property type="protein sequence ID" value="PNE36150.1"/>
    <property type="molecule type" value="Genomic_DNA"/>
</dbReference>
<evidence type="ECO:0000256" key="1">
    <source>
        <dbReference type="SAM" id="MobiDB-lite"/>
    </source>
</evidence>
<protein>
    <submittedName>
        <fullName evidence="3">Transposase</fullName>
    </submittedName>
</protein>
<evidence type="ECO:0000313" key="3">
    <source>
        <dbReference type="EMBL" id="PNE36150.1"/>
    </source>
</evidence>
<evidence type="ECO:0000313" key="4">
    <source>
        <dbReference type="Proteomes" id="UP000236047"/>
    </source>
</evidence>
<dbReference type="GO" id="GO:0006313">
    <property type="term" value="P:DNA transposition"/>
    <property type="evidence" value="ECO:0007669"/>
    <property type="project" value="InterPro"/>
</dbReference>
<name>A0A2N8P525_STRNR</name>
<reference evidence="4" key="1">
    <citation type="submission" date="2015-09" db="EMBL/GenBank/DDBJ databases">
        <authorList>
            <person name="Graham D.E."/>
            <person name="Mahan K.M."/>
            <person name="Klingeman D.M."/>
            <person name="Fida T."/>
            <person name="Giannone R.J."/>
            <person name="Hettich R.L."/>
            <person name="Parry R.J."/>
            <person name="Spain J.C."/>
        </authorList>
    </citation>
    <scope>NUCLEOTIDE SEQUENCE [LARGE SCALE GENOMIC DNA]</scope>
    <source>
        <strain evidence="4">JCM 4701</strain>
    </source>
</reference>
<evidence type="ECO:0000259" key="2">
    <source>
        <dbReference type="Pfam" id="PF13518"/>
    </source>
</evidence>
<dbReference type="AlphaFoldDB" id="A0A2N8P525"/>
<dbReference type="Gene3D" id="1.10.10.60">
    <property type="entry name" value="Homeodomain-like"/>
    <property type="match status" value="1"/>
</dbReference>
<dbReference type="SUPFAM" id="SSF48295">
    <property type="entry name" value="TrpR-like"/>
    <property type="match status" value="1"/>
</dbReference>
<gene>
    <name evidence="3" type="ORF">AOB60_39145</name>
</gene>
<dbReference type="Proteomes" id="UP000236047">
    <property type="component" value="Unassembled WGS sequence"/>
</dbReference>
<proteinExistence type="predicted"/>
<dbReference type="GeneID" id="79899651"/>
<dbReference type="InterPro" id="IPR055247">
    <property type="entry name" value="InsJ-like_HTH"/>
</dbReference>
<dbReference type="GO" id="GO:0043565">
    <property type="term" value="F:sequence-specific DNA binding"/>
    <property type="evidence" value="ECO:0007669"/>
    <property type="project" value="InterPro"/>
</dbReference>
<organism evidence="3 4">
    <name type="scientific">Streptomyces noursei</name>
    <name type="common">Streptomyces albulus</name>
    <dbReference type="NCBI Taxonomy" id="1971"/>
    <lineage>
        <taxon>Bacteria</taxon>
        <taxon>Bacillati</taxon>
        <taxon>Actinomycetota</taxon>
        <taxon>Actinomycetes</taxon>
        <taxon>Kitasatosporales</taxon>
        <taxon>Streptomycetaceae</taxon>
        <taxon>Streptomyces</taxon>
    </lineage>
</organism>
<feature type="region of interest" description="Disordered" evidence="1">
    <location>
        <begin position="91"/>
        <end position="115"/>
    </location>
</feature>
<dbReference type="InterPro" id="IPR010921">
    <property type="entry name" value="Trp_repressor/repl_initiator"/>
</dbReference>
<dbReference type="Pfam" id="PF13518">
    <property type="entry name" value="HTH_28"/>
    <property type="match status" value="1"/>
</dbReference>
<accession>A0A2N8P525</accession>
<dbReference type="GO" id="GO:0004803">
    <property type="term" value="F:transposase activity"/>
    <property type="evidence" value="ECO:0007669"/>
    <property type="project" value="InterPro"/>
</dbReference>
<keyword evidence="4" id="KW-1185">Reference proteome</keyword>
<feature type="domain" description="Insertion element IS150 protein InsJ-like helix-turn-helix" evidence="2">
    <location>
        <begin position="12"/>
        <end position="61"/>
    </location>
</feature>
<comment type="caution">
    <text evidence="3">The sequence shown here is derived from an EMBL/GenBank/DDBJ whole genome shotgun (WGS) entry which is preliminary data.</text>
</comment>